<dbReference type="PANTHER" id="PTHR12109">
    <property type="entry name" value="RING FINGER PROTEIN 141-RELATED"/>
    <property type="match status" value="1"/>
</dbReference>
<accession>A0A165G4U9</accession>
<feature type="domain" description="RING-type" evidence="6">
    <location>
        <begin position="235"/>
        <end position="294"/>
    </location>
</feature>
<dbReference type="STRING" id="1314785.A0A165G4U9"/>
<feature type="region of interest" description="Disordered" evidence="5">
    <location>
        <begin position="1"/>
        <end position="165"/>
    </location>
</feature>
<dbReference type="PANTHER" id="PTHR12109:SF3">
    <property type="entry name" value="RING FINGER PROTEIN 141"/>
    <property type="match status" value="1"/>
</dbReference>
<dbReference type="GO" id="GO:0051865">
    <property type="term" value="P:protein autoubiquitination"/>
    <property type="evidence" value="ECO:0007669"/>
    <property type="project" value="TreeGrafter"/>
</dbReference>
<dbReference type="GO" id="GO:0004842">
    <property type="term" value="F:ubiquitin-protein transferase activity"/>
    <property type="evidence" value="ECO:0007669"/>
    <property type="project" value="TreeGrafter"/>
</dbReference>
<feature type="compositionally biased region" description="Basic and acidic residues" evidence="5">
    <location>
        <begin position="79"/>
        <end position="90"/>
    </location>
</feature>
<dbReference type="InterPro" id="IPR058504">
    <property type="entry name" value="DUF8191"/>
</dbReference>
<evidence type="ECO:0000256" key="3">
    <source>
        <dbReference type="ARBA" id="ARBA00022833"/>
    </source>
</evidence>
<evidence type="ECO:0000256" key="1">
    <source>
        <dbReference type="ARBA" id="ARBA00022723"/>
    </source>
</evidence>
<proteinExistence type="predicted"/>
<protein>
    <recommendedName>
        <fullName evidence="6">RING-type domain-containing protein</fullName>
    </recommendedName>
</protein>
<dbReference type="PROSITE" id="PS50089">
    <property type="entry name" value="ZF_RING_2"/>
    <property type="match status" value="1"/>
</dbReference>
<feature type="region of interest" description="Disordered" evidence="5">
    <location>
        <begin position="316"/>
        <end position="339"/>
    </location>
</feature>
<feature type="compositionally biased region" description="Pro residues" evidence="5">
    <location>
        <begin position="321"/>
        <end position="330"/>
    </location>
</feature>
<feature type="compositionally biased region" description="Acidic residues" evidence="5">
    <location>
        <begin position="148"/>
        <end position="159"/>
    </location>
</feature>
<dbReference type="Pfam" id="PF13923">
    <property type="entry name" value="zf-C3HC4_2"/>
    <property type="match status" value="1"/>
</dbReference>
<dbReference type="AlphaFoldDB" id="A0A165G4U9"/>
<keyword evidence="2 4" id="KW-0863">Zinc-finger</keyword>
<dbReference type="GO" id="GO:0008270">
    <property type="term" value="F:zinc ion binding"/>
    <property type="evidence" value="ECO:0007669"/>
    <property type="project" value="UniProtKB-KW"/>
</dbReference>
<evidence type="ECO:0000256" key="5">
    <source>
        <dbReference type="SAM" id="MobiDB-lite"/>
    </source>
</evidence>
<dbReference type="RefSeq" id="XP_040767571.1">
    <property type="nucleotide sequence ID" value="XM_040908109.1"/>
</dbReference>
<keyword evidence="8" id="KW-1185">Reference proteome</keyword>
<dbReference type="InterPro" id="IPR001841">
    <property type="entry name" value="Znf_RING"/>
</dbReference>
<evidence type="ECO:0000313" key="7">
    <source>
        <dbReference type="EMBL" id="KZT09831.1"/>
    </source>
</evidence>
<feature type="compositionally biased region" description="Acidic residues" evidence="5">
    <location>
        <begin position="354"/>
        <end position="376"/>
    </location>
</feature>
<keyword evidence="1" id="KW-0479">Metal-binding</keyword>
<dbReference type="InterPro" id="IPR047126">
    <property type="entry name" value="RNF141-like"/>
</dbReference>
<dbReference type="SMART" id="SM00184">
    <property type="entry name" value="RING"/>
    <property type="match status" value="1"/>
</dbReference>
<dbReference type="Proteomes" id="UP000076871">
    <property type="component" value="Unassembled WGS sequence"/>
</dbReference>
<dbReference type="OrthoDB" id="6105938at2759"/>
<dbReference type="Gene3D" id="3.30.40.10">
    <property type="entry name" value="Zinc/RING finger domain, C3HC4 (zinc finger)"/>
    <property type="match status" value="1"/>
</dbReference>
<dbReference type="InParanoid" id="A0A165G4U9"/>
<sequence length="535" mass="60792">MSLAPPPPSTHRRPTASGRQRENRLQPTASSTLTRRRKSRSPDLRIPEELPLARNDPGSRKKKRPLVASSSSAPNDLVTHADDAGSERERKPRSKHRPLSMLVEGSETILRLCGNSGSSSSRGKRKERSKSRDTQHRLSLRLPSPEPMELDNPPEDPCDDSEHSRLKQEIEHLKKQLALSKRAQHKLSKENSDLKKELVNSVKIHKDHVKEAERLQTQHKKSEELVSNIETNLTCQICMDLLSRPHGLSPCGHVLCQRCLQEWFRSAPTGDDDMHDDNDPESLLYRRKTCPCCRTAVEGRPIPLFLVKSITSVLGEARTPPGAPRLPTPPPEDDPWAGIFFHPDAFAQFEDFFESDEEEEDQEDYDDDDDDDDDWSADGYGTQEDEEQYEGRYVQPRWAPPRSSARDEDVEYMDHLSDDDLAMLRRGATPQMIELFAMGYTHAAGLTAVLEETGTTVYLGWNIRLHTGDESGEIFMDWISADMYERPERWNIIVNPRGNVSAYKLVPEGEDEEYDTSESEVWAAMADRSASDDEW</sequence>
<dbReference type="EMBL" id="KV427610">
    <property type="protein sequence ID" value="KZT09831.1"/>
    <property type="molecule type" value="Genomic_DNA"/>
</dbReference>
<dbReference type="InterPro" id="IPR017907">
    <property type="entry name" value="Znf_RING_CS"/>
</dbReference>
<gene>
    <name evidence="7" type="ORF">LAESUDRAFT_721985</name>
</gene>
<name>A0A165G4U9_9APHY</name>
<dbReference type="SUPFAM" id="SSF57850">
    <property type="entry name" value="RING/U-box"/>
    <property type="match status" value="1"/>
</dbReference>
<dbReference type="InterPro" id="IPR013083">
    <property type="entry name" value="Znf_RING/FYVE/PHD"/>
</dbReference>
<dbReference type="GeneID" id="63825138"/>
<reference evidence="7 8" key="1">
    <citation type="journal article" date="2016" name="Mol. Biol. Evol.">
        <title>Comparative Genomics of Early-Diverging Mushroom-Forming Fungi Provides Insights into the Origins of Lignocellulose Decay Capabilities.</title>
        <authorList>
            <person name="Nagy L.G."/>
            <person name="Riley R."/>
            <person name="Tritt A."/>
            <person name="Adam C."/>
            <person name="Daum C."/>
            <person name="Floudas D."/>
            <person name="Sun H."/>
            <person name="Yadav J.S."/>
            <person name="Pangilinan J."/>
            <person name="Larsson K.H."/>
            <person name="Matsuura K."/>
            <person name="Barry K."/>
            <person name="Labutti K."/>
            <person name="Kuo R."/>
            <person name="Ohm R.A."/>
            <person name="Bhattacharya S.S."/>
            <person name="Shirouzu T."/>
            <person name="Yoshinaga Y."/>
            <person name="Martin F.M."/>
            <person name="Grigoriev I.V."/>
            <person name="Hibbett D.S."/>
        </authorList>
    </citation>
    <scope>NUCLEOTIDE SEQUENCE [LARGE SCALE GENOMIC DNA]</scope>
    <source>
        <strain evidence="7 8">93-53</strain>
    </source>
</reference>
<feature type="region of interest" description="Disordered" evidence="5">
    <location>
        <begin position="354"/>
        <end position="391"/>
    </location>
</feature>
<evidence type="ECO:0000259" key="6">
    <source>
        <dbReference type="PROSITE" id="PS50089"/>
    </source>
</evidence>
<evidence type="ECO:0000256" key="2">
    <source>
        <dbReference type="ARBA" id="ARBA00022771"/>
    </source>
</evidence>
<organism evidence="7 8">
    <name type="scientific">Laetiporus sulphureus 93-53</name>
    <dbReference type="NCBI Taxonomy" id="1314785"/>
    <lineage>
        <taxon>Eukaryota</taxon>
        <taxon>Fungi</taxon>
        <taxon>Dikarya</taxon>
        <taxon>Basidiomycota</taxon>
        <taxon>Agaricomycotina</taxon>
        <taxon>Agaricomycetes</taxon>
        <taxon>Polyporales</taxon>
        <taxon>Laetiporus</taxon>
    </lineage>
</organism>
<dbReference type="PROSITE" id="PS00518">
    <property type="entry name" value="ZF_RING_1"/>
    <property type="match status" value="1"/>
</dbReference>
<evidence type="ECO:0000313" key="8">
    <source>
        <dbReference type="Proteomes" id="UP000076871"/>
    </source>
</evidence>
<evidence type="ECO:0000256" key="4">
    <source>
        <dbReference type="PROSITE-ProRule" id="PRU00175"/>
    </source>
</evidence>
<dbReference type="Pfam" id="PF26609">
    <property type="entry name" value="DUF8191"/>
    <property type="match status" value="1"/>
</dbReference>
<keyword evidence="3" id="KW-0862">Zinc</keyword>